<dbReference type="PATRIC" id="fig|1423801.4.peg.1335"/>
<dbReference type="InterPro" id="IPR036779">
    <property type="entry name" value="LysM_dom_sf"/>
</dbReference>
<keyword evidence="4" id="KW-0472">Membrane</keyword>
<dbReference type="Pfam" id="PF01476">
    <property type="entry name" value="LysM"/>
    <property type="match status" value="1"/>
</dbReference>
<dbReference type="InterPro" id="IPR003439">
    <property type="entry name" value="ABC_transporter-like_ATP-bd"/>
</dbReference>
<feature type="transmembrane region" description="Helical" evidence="4">
    <location>
        <begin position="329"/>
        <end position="349"/>
    </location>
</feature>
<evidence type="ECO:0000313" key="8">
    <source>
        <dbReference type="Proteomes" id="UP000051166"/>
    </source>
</evidence>
<dbReference type="EMBL" id="AZFQ01000050">
    <property type="protein sequence ID" value="KRL97739.1"/>
    <property type="molecule type" value="Genomic_DNA"/>
</dbReference>
<protein>
    <submittedName>
        <fullName evidence="7">Teichoic acid translocation ATP-binding protein</fullName>
    </submittedName>
</protein>
<sequence>MKFMKKMEIKYITKCAPLLPEKKDLVKAKLPVAETKNFWELRGISLAINQGEGIGLLGTNGSGKSALINILAGHEKQTTGFITMEAKVNLASIHSISDVNLTGLENIKQAVFAAKLDEFKANHLINAIINFSELGEWLYRPVKTYSLGVTARLALSLALYVEPQLVLIDSLLGAINLSFFKKVAQRIDNLKDRGVSFVIADTNVINIERFCERTLWLQFGQAQDFGATRDVMVQFEYFSSWYQALALPEKNEYLAQKEHERQTFDVGTVYEEFKVEQFKHGFTRKDEPRMRKAFYKDRGADPVNLAVTEETKKAAPTAHKTKKKQRRKLKTFIVSGVLVLVLIFLWAALSHKAAVARTWESVQSTFGKKQAQTSSSSKKNSLAQSQKNASAAAKTSAAQASSKAQASSAKAASESSAKAQSASASSSKAASESQQALLKNTQTINVQSGDTLEALAEKYATTVDKLKAINKLSSDSDLKAGDVIHVPQ</sequence>
<dbReference type="SUPFAM" id="SSF52540">
    <property type="entry name" value="P-loop containing nucleoside triphosphate hydrolases"/>
    <property type="match status" value="1"/>
</dbReference>
<dbReference type="Gene3D" id="3.40.50.300">
    <property type="entry name" value="P-loop containing nucleotide triphosphate hydrolases"/>
    <property type="match status" value="1"/>
</dbReference>
<comment type="caution">
    <text evidence="7">The sequence shown here is derived from an EMBL/GenBank/DDBJ whole genome shotgun (WGS) entry which is preliminary data.</text>
</comment>
<dbReference type="InterPro" id="IPR027417">
    <property type="entry name" value="P-loop_NTPase"/>
</dbReference>
<evidence type="ECO:0000256" key="4">
    <source>
        <dbReference type="SAM" id="Phobius"/>
    </source>
</evidence>
<dbReference type="Pfam" id="PF00005">
    <property type="entry name" value="ABC_tran"/>
    <property type="match status" value="1"/>
</dbReference>
<feature type="domain" description="LysM" evidence="6">
    <location>
        <begin position="442"/>
        <end position="486"/>
    </location>
</feature>
<dbReference type="InterPro" id="IPR018392">
    <property type="entry name" value="LysM"/>
</dbReference>
<keyword evidence="1" id="KW-0547">Nucleotide-binding</keyword>
<keyword evidence="4" id="KW-1133">Transmembrane helix</keyword>
<dbReference type="CDD" id="cd00118">
    <property type="entry name" value="LysM"/>
    <property type="match status" value="1"/>
</dbReference>
<proteinExistence type="predicted"/>
<dbReference type="PROSITE" id="PS51782">
    <property type="entry name" value="LYSM"/>
    <property type="match status" value="1"/>
</dbReference>
<feature type="compositionally biased region" description="Low complexity" evidence="3">
    <location>
        <begin position="368"/>
        <end position="396"/>
    </location>
</feature>
<dbReference type="SMART" id="SM00382">
    <property type="entry name" value="AAA"/>
    <property type="match status" value="1"/>
</dbReference>
<accession>A0A0R1V7C1</accession>
<keyword evidence="4" id="KW-0812">Transmembrane</keyword>
<evidence type="ECO:0000313" key="7">
    <source>
        <dbReference type="EMBL" id="KRL97739.1"/>
    </source>
</evidence>
<keyword evidence="2 7" id="KW-0067">ATP-binding</keyword>
<dbReference type="GO" id="GO:0005524">
    <property type="term" value="F:ATP binding"/>
    <property type="evidence" value="ECO:0007669"/>
    <property type="project" value="UniProtKB-KW"/>
</dbReference>
<gene>
    <name evidence="7" type="ORF">FD50_GL001305</name>
</gene>
<reference evidence="7 8" key="1">
    <citation type="journal article" date="2015" name="Genome Announc.">
        <title>Expanding the biotechnology potential of lactobacilli through comparative genomics of 213 strains and associated genera.</title>
        <authorList>
            <person name="Sun Z."/>
            <person name="Harris H.M."/>
            <person name="McCann A."/>
            <person name="Guo C."/>
            <person name="Argimon S."/>
            <person name="Zhang W."/>
            <person name="Yang X."/>
            <person name="Jeffery I.B."/>
            <person name="Cooney J.C."/>
            <person name="Kagawa T.F."/>
            <person name="Liu W."/>
            <person name="Song Y."/>
            <person name="Salvetti E."/>
            <person name="Wrobel A."/>
            <person name="Rasinkangas P."/>
            <person name="Parkhill J."/>
            <person name="Rea M.C."/>
            <person name="O'Sullivan O."/>
            <person name="Ritari J."/>
            <person name="Douillard F.P."/>
            <person name="Paul Ross R."/>
            <person name="Yang R."/>
            <person name="Briner A.E."/>
            <person name="Felis G.E."/>
            <person name="de Vos W.M."/>
            <person name="Barrangou R."/>
            <person name="Klaenhammer T.R."/>
            <person name="Caufield P.W."/>
            <person name="Cui Y."/>
            <person name="Zhang H."/>
            <person name="O'Toole P.W."/>
        </authorList>
    </citation>
    <scope>NUCLEOTIDE SEQUENCE [LARGE SCALE GENOMIC DNA]</scope>
    <source>
        <strain evidence="7 8">DSM 16230</strain>
    </source>
</reference>
<dbReference type="Proteomes" id="UP000051166">
    <property type="component" value="Unassembled WGS sequence"/>
</dbReference>
<name>A0A0R1V7C1_9LACO</name>
<feature type="domain" description="ABC transporter" evidence="5">
    <location>
        <begin position="20"/>
        <end position="244"/>
    </location>
</feature>
<keyword evidence="8" id="KW-1185">Reference proteome</keyword>
<organism evidence="7 8">
    <name type="scientific">Liquorilactobacillus satsumensis DSM 16230 = JCM 12392</name>
    <dbReference type="NCBI Taxonomy" id="1423801"/>
    <lineage>
        <taxon>Bacteria</taxon>
        <taxon>Bacillati</taxon>
        <taxon>Bacillota</taxon>
        <taxon>Bacilli</taxon>
        <taxon>Lactobacillales</taxon>
        <taxon>Lactobacillaceae</taxon>
        <taxon>Liquorilactobacillus</taxon>
    </lineage>
</organism>
<evidence type="ECO:0000259" key="5">
    <source>
        <dbReference type="PROSITE" id="PS50893"/>
    </source>
</evidence>
<evidence type="ECO:0000256" key="3">
    <source>
        <dbReference type="SAM" id="MobiDB-lite"/>
    </source>
</evidence>
<feature type="region of interest" description="Disordered" evidence="3">
    <location>
        <begin position="366"/>
        <end position="396"/>
    </location>
</feature>
<dbReference type="InterPro" id="IPR003593">
    <property type="entry name" value="AAA+_ATPase"/>
</dbReference>
<evidence type="ECO:0000256" key="1">
    <source>
        <dbReference type="ARBA" id="ARBA00022741"/>
    </source>
</evidence>
<dbReference type="SMART" id="SM00257">
    <property type="entry name" value="LysM"/>
    <property type="match status" value="1"/>
</dbReference>
<dbReference type="GO" id="GO:0016887">
    <property type="term" value="F:ATP hydrolysis activity"/>
    <property type="evidence" value="ECO:0007669"/>
    <property type="project" value="InterPro"/>
</dbReference>
<dbReference type="PANTHER" id="PTHR46743">
    <property type="entry name" value="TEICHOIC ACIDS EXPORT ATP-BINDING PROTEIN TAGH"/>
    <property type="match status" value="1"/>
</dbReference>
<dbReference type="STRING" id="1423801.FD50_GL001305"/>
<dbReference type="SUPFAM" id="SSF54106">
    <property type="entry name" value="LysM domain"/>
    <property type="match status" value="1"/>
</dbReference>
<dbReference type="PROSITE" id="PS50893">
    <property type="entry name" value="ABC_TRANSPORTER_2"/>
    <property type="match status" value="1"/>
</dbReference>
<dbReference type="PANTHER" id="PTHR46743:SF2">
    <property type="entry name" value="TEICHOIC ACIDS EXPORT ATP-BINDING PROTEIN TAGH"/>
    <property type="match status" value="1"/>
</dbReference>
<dbReference type="AlphaFoldDB" id="A0A0R1V7C1"/>
<dbReference type="Gene3D" id="3.10.350.10">
    <property type="entry name" value="LysM domain"/>
    <property type="match status" value="1"/>
</dbReference>
<dbReference type="InterPro" id="IPR050683">
    <property type="entry name" value="Bact_Polysacc_Export_ATP-bd"/>
</dbReference>
<evidence type="ECO:0000259" key="6">
    <source>
        <dbReference type="PROSITE" id="PS51782"/>
    </source>
</evidence>
<evidence type="ECO:0000256" key="2">
    <source>
        <dbReference type="ARBA" id="ARBA00022840"/>
    </source>
</evidence>